<comment type="caution">
    <text evidence="1">The sequence shown here is derived from an EMBL/GenBank/DDBJ whole genome shotgun (WGS) entry which is preliminary data.</text>
</comment>
<evidence type="ECO:0000313" key="1">
    <source>
        <dbReference type="EMBL" id="KAG5516495.1"/>
    </source>
</evidence>
<name>A0AAV6HR50_9ERIC</name>
<accession>A0AAV6HR50</accession>
<reference evidence="1 2" key="1">
    <citation type="submission" date="2020-08" db="EMBL/GenBank/DDBJ databases">
        <title>Plant Genome Project.</title>
        <authorList>
            <person name="Zhang R.-G."/>
        </authorList>
    </citation>
    <scope>NUCLEOTIDE SEQUENCE [LARGE SCALE GENOMIC DNA]</scope>
    <source>
        <strain evidence="1">WSP0</strain>
        <tissue evidence="1">Leaf</tissue>
    </source>
</reference>
<dbReference type="EMBL" id="JACTNZ010000013">
    <property type="protein sequence ID" value="KAG5516495.1"/>
    <property type="molecule type" value="Genomic_DNA"/>
</dbReference>
<proteinExistence type="predicted"/>
<organism evidence="1 2">
    <name type="scientific">Rhododendron griersonianum</name>
    <dbReference type="NCBI Taxonomy" id="479676"/>
    <lineage>
        <taxon>Eukaryota</taxon>
        <taxon>Viridiplantae</taxon>
        <taxon>Streptophyta</taxon>
        <taxon>Embryophyta</taxon>
        <taxon>Tracheophyta</taxon>
        <taxon>Spermatophyta</taxon>
        <taxon>Magnoliopsida</taxon>
        <taxon>eudicotyledons</taxon>
        <taxon>Gunneridae</taxon>
        <taxon>Pentapetalae</taxon>
        <taxon>asterids</taxon>
        <taxon>Ericales</taxon>
        <taxon>Ericaceae</taxon>
        <taxon>Ericoideae</taxon>
        <taxon>Rhodoreae</taxon>
        <taxon>Rhododendron</taxon>
    </lineage>
</organism>
<protein>
    <submittedName>
        <fullName evidence="1">Uncharacterized protein</fullName>
    </submittedName>
</protein>
<dbReference type="AlphaFoldDB" id="A0AAV6HR50"/>
<evidence type="ECO:0000313" key="2">
    <source>
        <dbReference type="Proteomes" id="UP000823749"/>
    </source>
</evidence>
<keyword evidence="2" id="KW-1185">Reference proteome</keyword>
<dbReference type="Proteomes" id="UP000823749">
    <property type="component" value="Chromosome 13"/>
</dbReference>
<gene>
    <name evidence="1" type="ORF">RHGRI_037264</name>
</gene>
<sequence>MSKSSTVMAELMSAGHPDDFILCTPFSETPAEFLGLDLFALVMGFKPDKEKQSREAVCDKELTCTAEAAGCYSNGDGDEEDSVAWEETRKDCREKERERKLLKHKLARKIATARKG</sequence>